<organism evidence="1 2">
    <name type="scientific">Empedobacter brevis NBRC 14943 = ATCC 43319</name>
    <dbReference type="NCBI Taxonomy" id="1218108"/>
    <lineage>
        <taxon>Bacteria</taxon>
        <taxon>Pseudomonadati</taxon>
        <taxon>Bacteroidota</taxon>
        <taxon>Flavobacteriia</taxon>
        <taxon>Flavobacteriales</taxon>
        <taxon>Weeksellaceae</taxon>
        <taxon>Empedobacter</taxon>
    </lineage>
</organism>
<dbReference type="AlphaFoldDB" id="A0A511NF63"/>
<proteinExistence type="predicted"/>
<gene>
    <name evidence="1" type="ORF">EB1_12250</name>
</gene>
<dbReference type="Proteomes" id="UP000321245">
    <property type="component" value="Unassembled WGS sequence"/>
</dbReference>
<reference evidence="1 2" key="1">
    <citation type="submission" date="2019-07" db="EMBL/GenBank/DDBJ databases">
        <title>Whole genome shotgun sequence of Empedobacter brevis NBRC 14943.</title>
        <authorList>
            <person name="Hosoyama A."/>
            <person name="Uohara A."/>
            <person name="Ohji S."/>
            <person name="Ichikawa N."/>
        </authorList>
    </citation>
    <scope>NUCLEOTIDE SEQUENCE [LARGE SCALE GENOMIC DNA]</scope>
    <source>
        <strain evidence="1 2">NBRC 14943</strain>
    </source>
</reference>
<protein>
    <submittedName>
        <fullName evidence="1">Uncharacterized protein</fullName>
    </submittedName>
</protein>
<comment type="caution">
    <text evidence="1">The sequence shown here is derived from an EMBL/GenBank/DDBJ whole genome shotgun (WGS) entry which is preliminary data.</text>
</comment>
<keyword evidence="2" id="KW-1185">Reference proteome</keyword>
<evidence type="ECO:0000313" key="2">
    <source>
        <dbReference type="Proteomes" id="UP000321245"/>
    </source>
</evidence>
<name>A0A511NF63_9FLAO</name>
<dbReference type="EMBL" id="BJXC01000006">
    <property type="protein sequence ID" value="GEM51435.1"/>
    <property type="molecule type" value="Genomic_DNA"/>
</dbReference>
<evidence type="ECO:0000313" key="1">
    <source>
        <dbReference type="EMBL" id="GEM51435.1"/>
    </source>
</evidence>
<accession>A0A511NF63</accession>
<sequence>MSPFTSNAPLGFSVFIPTCANKKVEVNSDVSATKIVFIYLSERLNYSKLAITNYKGCKFRPIELYIIMLK</sequence>